<dbReference type="PATRIC" id="fig|391937.3.peg.3636"/>
<dbReference type="AlphaFoldDB" id="K2MJW0"/>
<gene>
    <name evidence="2" type="ORF">NA2_17691</name>
</gene>
<dbReference type="EMBL" id="AMRM01000023">
    <property type="protein sequence ID" value="EKF17487.1"/>
    <property type="molecule type" value="Genomic_DNA"/>
</dbReference>
<evidence type="ECO:0000313" key="3">
    <source>
        <dbReference type="Proteomes" id="UP000006786"/>
    </source>
</evidence>
<proteinExistence type="predicted"/>
<reference evidence="2 3" key="1">
    <citation type="journal article" date="2012" name="J. Bacteriol.">
        <title>Genome Sequence of Nitratireductor pacificus Type Strain pht-3B.</title>
        <authorList>
            <person name="Lai Q."/>
            <person name="Li G."/>
            <person name="Shao Z."/>
        </authorList>
    </citation>
    <scope>NUCLEOTIDE SEQUENCE [LARGE SCALE GENOMIC DNA]</scope>
    <source>
        <strain evidence="3">pht-3B</strain>
    </source>
</reference>
<dbReference type="STRING" id="391937.NA2_17691"/>
<dbReference type="CDD" id="cd00093">
    <property type="entry name" value="HTH_XRE"/>
    <property type="match status" value="1"/>
</dbReference>
<evidence type="ECO:0000313" key="2">
    <source>
        <dbReference type="EMBL" id="EKF17487.1"/>
    </source>
</evidence>
<dbReference type="Pfam" id="PF17765">
    <property type="entry name" value="MLTR_LBD"/>
    <property type="match status" value="1"/>
</dbReference>
<accession>K2MJW0</accession>
<dbReference type="InterPro" id="IPR001387">
    <property type="entry name" value="Cro/C1-type_HTH"/>
</dbReference>
<dbReference type="OrthoDB" id="9785973at2"/>
<dbReference type="Proteomes" id="UP000006786">
    <property type="component" value="Unassembled WGS sequence"/>
</dbReference>
<organism evidence="2 3">
    <name type="scientific">Nitratireductor pacificus pht-3B</name>
    <dbReference type="NCBI Taxonomy" id="391937"/>
    <lineage>
        <taxon>Bacteria</taxon>
        <taxon>Pseudomonadati</taxon>
        <taxon>Pseudomonadota</taxon>
        <taxon>Alphaproteobacteria</taxon>
        <taxon>Hyphomicrobiales</taxon>
        <taxon>Phyllobacteriaceae</taxon>
        <taxon>Nitratireductor</taxon>
    </lineage>
</organism>
<sequence>MELALRLGFSARHISFVESGRAKPSRLLIESWLEEVDAQPSIRNAALHHAGFTPQSSAGLSASPAPPWNARLLEQLLFVHEPFPAFCFDADWKIRAANRGASWLMSLVMPRYLQTLRPGDPVDMIEACIHPDGLLSRMRDPGTVGWGLFRQLELESAATHTLHQRVRRLALSLEERFGTCPENGIAGCPVFGFDTARGRLDFFRFQSLMDLPQDVTLRSFRVEVSLPMDDHTKRVMQAAVHE</sequence>
<name>K2MJW0_9HYPH</name>
<dbReference type="InterPro" id="IPR041413">
    <property type="entry name" value="MLTR_LBD"/>
</dbReference>
<evidence type="ECO:0000259" key="1">
    <source>
        <dbReference type="Pfam" id="PF17765"/>
    </source>
</evidence>
<comment type="caution">
    <text evidence="2">The sequence shown here is derived from an EMBL/GenBank/DDBJ whole genome shotgun (WGS) entry which is preliminary data.</text>
</comment>
<dbReference type="eggNOG" id="COG2944">
    <property type="taxonomic scope" value="Bacteria"/>
</dbReference>
<protein>
    <submittedName>
        <fullName evidence="2">XRE family transcriptional regulator</fullName>
    </submittedName>
</protein>
<keyword evidence="3" id="KW-1185">Reference proteome</keyword>
<feature type="domain" description="MmyB-like transcription regulator ligand binding" evidence="1">
    <location>
        <begin position="73"/>
        <end position="237"/>
    </location>
</feature>